<dbReference type="EMBL" id="JAIGNQ010000001">
    <property type="protein sequence ID" value="MBX7487245.1"/>
    <property type="molecule type" value="Genomic_DNA"/>
</dbReference>
<dbReference type="Pfam" id="PF07298">
    <property type="entry name" value="NnrU"/>
    <property type="match status" value="1"/>
</dbReference>
<organism evidence="7 8">
    <name type="scientific">Qipengyuania pacifica</name>
    <dbReference type="NCBI Taxonomy" id="2860199"/>
    <lineage>
        <taxon>Bacteria</taxon>
        <taxon>Pseudomonadati</taxon>
        <taxon>Pseudomonadota</taxon>
        <taxon>Alphaproteobacteria</taxon>
        <taxon>Sphingomonadales</taxon>
        <taxon>Erythrobacteraceae</taxon>
        <taxon>Qipengyuania</taxon>
    </lineage>
</organism>
<evidence type="ECO:0000313" key="8">
    <source>
        <dbReference type="Proteomes" id="UP000776651"/>
    </source>
</evidence>
<feature type="transmembrane region" description="Helical" evidence="5">
    <location>
        <begin position="39"/>
        <end position="62"/>
    </location>
</feature>
<accession>A0ABS7JB57</accession>
<evidence type="ECO:0000256" key="3">
    <source>
        <dbReference type="ARBA" id="ARBA00022989"/>
    </source>
</evidence>
<evidence type="ECO:0000256" key="4">
    <source>
        <dbReference type="ARBA" id="ARBA00023136"/>
    </source>
</evidence>
<dbReference type="InterPro" id="IPR009915">
    <property type="entry name" value="NnrU_dom"/>
</dbReference>
<keyword evidence="2 5" id="KW-0812">Transmembrane</keyword>
<dbReference type="Proteomes" id="UP000776651">
    <property type="component" value="Unassembled WGS sequence"/>
</dbReference>
<dbReference type="Gene3D" id="1.20.120.1630">
    <property type="match status" value="1"/>
</dbReference>
<evidence type="ECO:0000259" key="6">
    <source>
        <dbReference type="Pfam" id="PF07298"/>
    </source>
</evidence>
<feature type="transmembrane region" description="Helical" evidence="5">
    <location>
        <begin position="146"/>
        <end position="162"/>
    </location>
</feature>
<gene>
    <name evidence="7" type="ORF">K3177_01835</name>
</gene>
<evidence type="ECO:0000256" key="1">
    <source>
        <dbReference type="ARBA" id="ARBA00004141"/>
    </source>
</evidence>
<protein>
    <submittedName>
        <fullName evidence="7">NnrU family protein</fullName>
    </submittedName>
</protein>
<proteinExistence type="predicted"/>
<keyword evidence="4 5" id="KW-0472">Membrane</keyword>
<comment type="caution">
    <text evidence="7">The sequence shown here is derived from an EMBL/GenBank/DDBJ whole genome shotgun (WGS) entry which is preliminary data.</text>
</comment>
<evidence type="ECO:0000313" key="7">
    <source>
        <dbReference type="EMBL" id="MBX7487245.1"/>
    </source>
</evidence>
<keyword evidence="3 5" id="KW-1133">Transmembrane helix</keyword>
<name>A0ABS7JB57_9SPHN</name>
<sequence>MDPALVSLLAASVAFVGSHFALSHPLRASLVGTLGENGFRILYSLVALATFIWAATAFRSVGPGGTPLWDGMSDAIWIVVTIIMLVASVLLAGSFVRNPALPDPRATRNAALPVHGVFHVTRHPMMWSFALWAAAHVLVSPTPRQWIMAGAIGFLALAGAHMQDRKKRALMGDAWDDWQSRTSYWPRFGKLVHAGAVAWIGGLLIWLGATYGHIHANGMPAGIWRWVG</sequence>
<feature type="domain" description="NnrU" evidence="6">
    <location>
        <begin position="8"/>
        <end position="218"/>
    </location>
</feature>
<reference evidence="7 8" key="1">
    <citation type="submission" date="2021-08" db="EMBL/GenBank/DDBJ databases">
        <title>Comparative Genomics Analysis of the Genus Qipengyuania Reveals Extensive Genetic Diversity and Metabolic Versatility, Including the Description of Fifteen Novel Species.</title>
        <authorList>
            <person name="Liu Y."/>
        </authorList>
    </citation>
    <scope>NUCLEOTIDE SEQUENCE [LARGE SCALE GENOMIC DNA]</scope>
    <source>
        <strain evidence="7 8">GH25</strain>
    </source>
</reference>
<feature type="transmembrane region" description="Helical" evidence="5">
    <location>
        <begin position="191"/>
        <end position="209"/>
    </location>
</feature>
<feature type="transmembrane region" description="Helical" evidence="5">
    <location>
        <begin position="74"/>
        <end position="96"/>
    </location>
</feature>
<evidence type="ECO:0000256" key="2">
    <source>
        <dbReference type="ARBA" id="ARBA00022692"/>
    </source>
</evidence>
<evidence type="ECO:0000256" key="5">
    <source>
        <dbReference type="SAM" id="Phobius"/>
    </source>
</evidence>
<comment type="subcellular location">
    <subcellularLocation>
        <location evidence="1">Membrane</location>
        <topology evidence="1">Multi-pass membrane protein</topology>
    </subcellularLocation>
</comment>
<keyword evidence="8" id="KW-1185">Reference proteome</keyword>